<name>A0A8S5MHV3_9CAUD</name>
<proteinExistence type="predicted"/>
<dbReference type="EMBL" id="BK014910">
    <property type="protein sequence ID" value="DAD81933.1"/>
    <property type="molecule type" value="Genomic_DNA"/>
</dbReference>
<evidence type="ECO:0000313" key="1">
    <source>
        <dbReference type="EMBL" id="DAD81933.1"/>
    </source>
</evidence>
<accession>A0A8S5MHV3</accession>
<reference evidence="1" key="1">
    <citation type="journal article" date="2021" name="Proc. Natl. Acad. Sci. U.S.A.">
        <title>A Catalog of Tens of Thousands of Viruses from Human Metagenomes Reveals Hidden Associations with Chronic Diseases.</title>
        <authorList>
            <person name="Tisza M.J."/>
            <person name="Buck C.B."/>
        </authorList>
    </citation>
    <scope>NUCLEOTIDE SEQUENCE</scope>
    <source>
        <strain evidence="1">CtAvK3</strain>
    </source>
</reference>
<protein>
    <submittedName>
        <fullName evidence="1">Uncharacterized protein</fullName>
    </submittedName>
</protein>
<organism evidence="1">
    <name type="scientific">Siphoviridae sp. ctAvK3</name>
    <dbReference type="NCBI Taxonomy" id="2826184"/>
    <lineage>
        <taxon>Viruses</taxon>
        <taxon>Duplodnaviria</taxon>
        <taxon>Heunggongvirae</taxon>
        <taxon>Uroviricota</taxon>
        <taxon>Caudoviricetes</taxon>
    </lineage>
</organism>
<sequence>MKYQVVFEIACDVEASSKDEAIDTAWNELEQRMKQLPGWYMTSGVYAEDIEEDV</sequence>